<proteinExistence type="inferred from homology"/>
<feature type="domain" description="PPE family C-terminal" evidence="3">
    <location>
        <begin position="290"/>
        <end position="370"/>
    </location>
</feature>
<evidence type="ECO:0000259" key="2">
    <source>
        <dbReference type="Pfam" id="PF00823"/>
    </source>
</evidence>
<dbReference type="Proteomes" id="UP000199601">
    <property type="component" value="Unassembled WGS sequence"/>
</dbReference>
<evidence type="ECO:0000256" key="1">
    <source>
        <dbReference type="ARBA" id="ARBA00010652"/>
    </source>
</evidence>
<dbReference type="Pfam" id="PF00823">
    <property type="entry name" value="PPE"/>
    <property type="match status" value="1"/>
</dbReference>
<evidence type="ECO:0000259" key="3">
    <source>
        <dbReference type="Pfam" id="PF12484"/>
    </source>
</evidence>
<protein>
    <submittedName>
        <fullName evidence="4">PPE family protein</fullName>
    </submittedName>
</protein>
<gene>
    <name evidence="4" type="ORF">BN000_04880</name>
</gene>
<dbReference type="FunFam" id="1.20.1260.20:FF:000001">
    <property type="entry name" value="PPE family protein PPE41"/>
    <property type="match status" value="1"/>
</dbReference>
<dbReference type="SUPFAM" id="SSF140459">
    <property type="entry name" value="PE/PPE dimer-like"/>
    <property type="match status" value="1"/>
</dbReference>
<dbReference type="Pfam" id="PF12484">
    <property type="entry name" value="PPE-SVP"/>
    <property type="match status" value="1"/>
</dbReference>
<accession>A0A0U1DRG6</accession>
<keyword evidence="5" id="KW-1185">Reference proteome</keyword>
<dbReference type="EMBL" id="CTEC01000002">
    <property type="protein sequence ID" value="CQD20359.1"/>
    <property type="molecule type" value="Genomic_DNA"/>
</dbReference>
<feature type="domain" description="PPE" evidence="2">
    <location>
        <begin position="2"/>
        <end position="165"/>
    </location>
</feature>
<dbReference type="GO" id="GO:0052572">
    <property type="term" value="P:response to host immune response"/>
    <property type="evidence" value="ECO:0007669"/>
    <property type="project" value="TreeGrafter"/>
</dbReference>
<evidence type="ECO:0000313" key="5">
    <source>
        <dbReference type="Proteomes" id="UP000199601"/>
    </source>
</evidence>
<organism evidence="4 5">
    <name type="scientific">Mycobacterium europaeum</name>
    <dbReference type="NCBI Taxonomy" id="761804"/>
    <lineage>
        <taxon>Bacteria</taxon>
        <taxon>Bacillati</taxon>
        <taxon>Actinomycetota</taxon>
        <taxon>Actinomycetes</taxon>
        <taxon>Mycobacteriales</taxon>
        <taxon>Mycobacteriaceae</taxon>
        <taxon>Mycobacterium</taxon>
        <taxon>Mycobacterium simiae complex</taxon>
    </lineage>
</organism>
<name>A0A0U1DRG6_9MYCO</name>
<sequence length="374" mass="37489">MDFAFVPPEINSGRMYSGPGAGPLLAAAGSWDSLSAELDITAATYESVLSGLARLHWRGHAAESMSAAAAPYLDWLYATADLTKQTAMRARAAAAAYEQAFAMTVPPVAVTANRTQLAMLVATNFFGQNAAAIAAAEAQYAEYWAQDAAAMSGYAVSSAAATQLPAFPSPRQSTTPTAMTAQSAAVTKAVNSAFAPVSQPVSATSTLPTNPILPEDFTALDAILTFIFTMKAVDYEQALVTGIIGAESDLGVLPNLGAAAAPALVPVLAAAPQLGGAASGLGAASLGDVTATLARAGTIGSMSVPASWTAPGSPITALPGAGYPALFGIDQPVASATGMPGIPGIPGGTASRATMVVPRYGARITVMARPPAAG</sequence>
<dbReference type="InterPro" id="IPR038332">
    <property type="entry name" value="PPE_sf"/>
</dbReference>
<dbReference type="RefSeq" id="WP_090422913.1">
    <property type="nucleotide sequence ID" value="NZ_CTEC01000002.1"/>
</dbReference>
<dbReference type="InterPro" id="IPR000030">
    <property type="entry name" value="PPE_dom"/>
</dbReference>
<dbReference type="PANTHER" id="PTHR46766:SF1">
    <property type="entry name" value="GLUTAMINE-RICH PROTEIN 2"/>
    <property type="match status" value="1"/>
</dbReference>
<evidence type="ECO:0000313" key="4">
    <source>
        <dbReference type="EMBL" id="CQD20359.1"/>
    </source>
</evidence>
<dbReference type="AlphaFoldDB" id="A0A0U1DRG6"/>
<dbReference type="Gene3D" id="1.20.1260.20">
    <property type="entry name" value="PPE superfamily"/>
    <property type="match status" value="1"/>
</dbReference>
<dbReference type="PANTHER" id="PTHR46766">
    <property type="entry name" value="GLUTAMINE-RICH PROTEIN 2"/>
    <property type="match status" value="1"/>
</dbReference>
<dbReference type="InterPro" id="IPR022171">
    <property type="entry name" value="PPE_C"/>
</dbReference>
<reference evidence="5" key="1">
    <citation type="submission" date="2015-03" db="EMBL/GenBank/DDBJ databases">
        <authorList>
            <person name="Urmite Genomes"/>
        </authorList>
    </citation>
    <scope>NUCLEOTIDE SEQUENCE [LARGE SCALE GENOMIC DNA]</scope>
    <source>
        <strain evidence="5">CSUR P1344</strain>
    </source>
</reference>
<comment type="similarity">
    <text evidence="1">Belongs to the mycobacterial PPE family.</text>
</comment>